<dbReference type="NCBIfam" id="TIGR00870">
    <property type="entry name" value="trp"/>
    <property type="match status" value="1"/>
</dbReference>
<organism evidence="13 14">
    <name type="scientific">Trichinella spiralis</name>
    <name type="common">Trichina worm</name>
    <dbReference type="NCBI Taxonomy" id="6334"/>
    <lineage>
        <taxon>Eukaryota</taxon>
        <taxon>Metazoa</taxon>
        <taxon>Ecdysozoa</taxon>
        <taxon>Nematoda</taxon>
        <taxon>Enoplea</taxon>
        <taxon>Dorylaimia</taxon>
        <taxon>Trichinellida</taxon>
        <taxon>Trichinellidae</taxon>
        <taxon>Trichinella</taxon>
    </lineage>
</organism>
<comment type="subcellular location">
    <subcellularLocation>
        <location evidence="1">Membrane</location>
        <topology evidence="1">Multi-pass membrane protein</topology>
    </subcellularLocation>
</comment>
<dbReference type="Pfam" id="PF08344">
    <property type="entry name" value="TRP_2"/>
    <property type="match status" value="1"/>
</dbReference>
<evidence type="ECO:0000256" key="6">
    <source>
        <dbReference type="ARBA" id="ARBA00023043"/>
    </source>
</evidence>
<feature type="transmembrane region" description="Helical" evidence="11">
    <location>
        <begin position="717"/>
        <end position="736"/>
    </location>
</feature>
<keyword evidence="8 11" id="KW-0472">Membrane</keyword>
<evidence type="ECO:0000313" key="13">
    <source>
        <dbReference type="EMBL" id="KAL1240606.1"/>
    </source>
</evidence>
<dbReference type="PRINTS" id="PR01097">
    <property type="entry name" value="TRNSRECEPTRP"/>
</dbReference>
<feature type="transmembrane region" description="Helical" evidence="11">
    <location>
        <begin position="487"/>
        <end position="505"/>
    </location>
</feature>
<feature type="transmembrane region" description="Helical" evidence="11">
    <location>
        <begin position="70"/>
        <end position="89"/>
    </location>
</feature>
<evidence type="ECO:0000256" key="7">
    <source>
        <dbReference type="ARBA" id="ARBA00023065"/>
    </source>
</evidence>
<feature type="transmembrane region" description="Helical" evidence="11">
    <location>
        <begin position="621"/>
        <end position="643"/>
    </location>
</feature>
<dbReference type="EMBL" id="JBEUSY010000254">
    <property type="protein sequence ID" value="KAL1240606.1"/>
    <property type="molecule type" value="Genomic_DNA"/>
</dbReference>
<dbReference type="Pfam" id="PF00520">
    <property type="entry name" value="Ion_trans"/>
    <property type="match status" value="1"/>
</dbReference>
<dbReference type="InterPro" id="IPR002110">
    <property type="entry name" value="Ankyrin_rpt"/>
</dbReference>
<keyword evidence="2" id="KW-0813">Transport</keyword>
<keyword evidence="13" id="KW-0675">Receptor</keyword>
<dbReference type="SUPFAM" id="SSF48403">
    <property type="entry name" value="Ankyrin repeat"/>
    <property type="match status" value="1"/>
</dbReference>
<feature type="repeat" description="ANK" evidence="10">
    <location>
        <begin position="206"/>
        <end position="238"/>
    </location>
</feature>
<evidence type="ECO:0000256" key="10">
    <source>
        <dbReference type="PROSITE-ProRule" id="PRU00023"/>
    </source>
</evidence>
<keyword evidence="6 10" id="KW-0040">ANK repeat</keyword>
<keyword evidence="3 11" id="KW-0812">Transmembrane</keyword>
<feature type="domain" description="Transient receptor ion channel" evidence="12">
    <location>
        <begin position="241"/>
        <end position="303"/>
    </location>
</feature>
<evidence type="ECO:0000256" key="1">
    <source>
        <dbReference type="ARBA" id="ARBA00004141"/>
    </source>
</evidence>
<protein>
    <submittedName>
        <fullName evidence="13">Transient receptor potential-gamma protein</fullName>
    </submittedName>
</protein>
<reference evidence="13 14" key="1">
    <citation type="submission" date="2024-07" db="EMBL/GenBank/DDBJ databases">
        <title>Enhanced genomic and transcriptomic resources for Trichinella pseudospiralis and T. spiralis underpin the discovery of pronounced molecular differences between stages and species.</title>
        <authorList>
            <person name="Pasi K.K."/>
            <person name="La Rosa G."/>
            <person name="Gomez-Morales M.A."/>
            <person name="Tosini F."/>
            <person name="Sumanam S."/>
            <person name="Young N.D."/>
            <person name="Chang B.C."/>
            <person name="Robin G.B."/>
        </authorList>
    </citation>
    <scope>NUCLEOTIDE SEQUENCE [LARGE SCALE GENOMIC DNA]</scope>
    <source>
        <strain evidence="13">ISS534</strain>
    </source>
</reference>
<name>A0ABR3KNI4_TRISP</name>
<feature type="transmembrane region" description="Helical" evidence="11">
    <location>
        <begin position="525"/>
        <end position="548"/>
    </location>
</feature>
<comment type="caution">
    <text evidence="13">The sequence shown here is derived from an EMBL/GenBank/DDBJ whole genome shotgun (WGS) entry which is preliminary data.</text>
</comment>
<evidence type="ECO:0000259" key="12">
    <source>
        <dbReference type="SMART" id="SM01420"/>
    </source>
</evidence>
<dbReference type="SMART" id="SM00248">
    <property type="entry name" value="ANK"/>
    <property type="match status" value="2"/>
</dbReference>
<proteinExistence type="predicted"/>
<evidence type="ECO:0000256" key="3">
    <source>
        <dbReference type="ARBA" id="ARBA00022692"/>
    </source>
</evidence>
<keyword evidence="4" id="KW-0677">Repeat</keyword>
<dbReference type="PROSITE" id="PS50088">
    <property type="entry name" value="ANK_REPEAT"/>
    <property type="match status" value="1"/>
</dbReference>
<dbReference type="PANTHER" id="PTHR10117:SF54">
    <property type="entry name" value="TRANSIENT RECEPTOR POTENTIAL-GAMMA PROTEIN"/>
    <property type="match status" value="1"/>
</dbReference>
<evidence type="ECO:0000256" key="4">
    <source>
        <dbReference type="ARBA" id="ARBA00022737"/>
    </source>
</evidence>
<dbReference type="InterPro" id="IPR036770">
    <property type="entry name" value="Ankyrin_rpt-contain_sf"/>
</dbReference>
<feature type="transmembrane region" description="Helical" evidence="11">
    <location>
        <begin position="430"/>
        <end position="451"/>
    </location>
</feature>
<evidence type="ECO:0000256" key="11">
    <source>
        <dbReference type="SAM" id="Phobius"/>
    </source>
</evidence>
<dbReference type="Gene3D" id="1.25.40.20">
    <property type="entry name" value="Ankyrin repeat-containing domain"/>
    <property type="match status" value="1"/>
</dbReference>
<feature type="transmembrane region" description="Helical" evidence="11">
    <location>
        <begin position="680"/>
        <end position="697"/>
    </location>
</feature>
<dbReference type="PANTHER" id="PTHR10117">
    <property type="entry name" value="TRANSIENT RECEPTOR POTENTIAL CHANNEL"/>
    <property type="match status" value="1"/>
</dbReference>
<dbReference type="InterPro" id="IPR002153">
    <property type="entry name" value="TRPC_channel"/>
</dbReference>
<evidence type="ECO:0000256" key="5">
    <source>
        <dbReference type="ARBA" id="ARBA00022989"/>
    </source>
</evidence>
<evidence type="ECO:0000256" key="2">
    <source>
        <dbReference type="ARBA" id="ARBA00022448"/>
    </source>
</evidence>
<sequence length="1067" mass="122944">MINKQPLQFGGRLQPLIGFWPFHALSMHGEWVKNGCVHQLKPQDEVELYLSIQESCFRHAEKAATAKVDLFAFLTTFFLLLCIIKIKIIRWKTEQNGNMLRIVTVNYLREFLSLAGSSADPASDFDPSCVDPLGRTSLRIAIENENIEMIEVLLEANVETGDCLLYAINEENVEAVEIIVNHLEKLDKFNIETQGVEINEYSAFSPDINPLILAAHRDNYEIIKLFLDRGASIPHPHDVHCSCKDCVEANNEDSLQLTQSRINAYRALTSPSLICLSARDPILYSFELSWELRRLSTIEHQFKLDYLELSQKCQKFAADLLDQTRSSNELATILNYDSSDRWPVQRNIGKRMELSRLKLAIQFRQKKFVAHPNCQQLLASIWYEGLPGYRRRHIIFKLLLILSVSIGFPILSVTYLLAPKSSIGQFVRKPFIKFLCHGASYCTFIFLLILASQRINYDLLSAWSTQTGSVKDESGEDPDRKEKRGPAPSVIECAIVAWVVGLIWVEIKQLWDVGLTDYVKNMWNILDFITNSLYISTITLRIIAYIGVENELKNPETAHLGRLLPRRYWNAWDPTLISECVFATANILSSLKMVHLFTVNPHLGPLQISLGRMVIDIIKFFFVYSLVLFAFACGLNQLFWYYASMRRNECDQSDEILLSQEMREDYKTSCNPKFSSFSDLFVSLETLFWSIFGMIDLENFRLKENHAVTEWTGKTMFGTYGVISIIVLLNMLIAMMSNSYQYISNQADTEWKFARSRLWIEYFEESATLPPPFNIIPSPKAIYYVFQWLKELCCRQYSLKKYRSAKKSMRLQKILKTVSQTENNYQFVMRNLVKRYISQVQHNKQKAETVTEEDINELKQDISSFRYELLSILGQAGFNTGQANSSRRSVLNKRRNAMAERRLLKGFSVDLSNVRRKTAANLSSKRLRDRSETEVFSTEKRQERNEIRAKLKRISQLPIYFTRKITVGKSESQERCLIGTLNADSDRKSSAPLQSNVTVADETAVQNSWKFLSANAEQYSKKYPKAKQLQDEAYQSSMAEQSEPLLPTGKKNKLLHDDLNKFEDTML</sequence>
<gene>
    <name evidence="13" type="ORF">TSPI_02376</name>
</gene>
<feature type="transmembrane region" description="Helical" evidence="11">
    <location>
        <begin position="398"/>
        <end position="418"/>
    </location>
</feature>
<evidence type="ECO:0000256" key="8">
    <source>
        <dbReference type="ARBA" id="ARBA00023136"/>
    </source>
</evidence>
<accession>A0ABR3KNI4</accession>
<dbReference type="Pfam" id="PF00023">
    <property type="entry name" value="Ank"/>
    <property type="match status" value="1"/>
</dbReference>
<dbReference type="SMART" id="SM01420">
    <property type="entry name" value="TRP_2"/>
    <property type="match status" value="1"/>
</dbReference>
<keyword evidence="7" id="KW-0406">Ion transport</keyword>
<keyword evidence="5 11" id="KW-1133">Transmembrane helix</keyword>
<keyword evidence="14" id="KW-1185">Reference proteome</keyword>
<evidence type="ECO:0000256" key="9">
    <source>
        <dbReference type="ARBA" id="ARBA00023303"/>
    </source>
</evidence>
<evidence type="ECO:0000313" key="14">
    <source>
        <dbReference type="Proteomes" id="UP001558632"/>
    </source>
</evidence>
<keyword evidence="9" id="KW-0407">Ion channel</keyword>
<dbReference type="Proteomes" id="UP001558632">
    <property type="component" value="Unassembled WGS sequence"/>
</dbReference>
<dbReference type="InterPro" id="IPR013555">
    <property type="entry name" value="TRP_dom"/>
</dbReference>
<dbReference type="InterPro" id="IPR005821">
    <property type="entry name" value="Ion_trans_dom"/>
</dbReference>